<feature type="transmembrane region" description="Helical" evidence="6">
    <location>
        <begin position="88"/>
        <end position="111"/>
    </location>
</feature>
<evidence type="ECO:0000313" key="9">
    <source>
        <dbReference type="Proteomes" id="UP000019494"/>
    </source>
</evidence>
<evidence type="ECO:0000256" key="4">
    <source>
        <dbReference type="ARBA" id="ARBA00022989"/>
    </source>
</evidence>
<feature type="transmembrane region" description="Helical" evidence="6">
    <location>
        <begin position="434"/>
        <end position="453"/>
    </location>
</feature>
<dbReference type="GO" id="GO:0022857">
    <property type="term" value="F:transmembrane transporter activity"/>
    <property type="evidence" value="ECO:0007669"/>
    <property type="project" value="InterPro"/>
</dbReference>
<dbReference type="Gene3D" id="1.20.1720.10">
    <property type="entry name" value="Multidrug resistance protein D"/>
    <property type="match status" value="1"/>
</dbReference>
<dbReference type="AlphaFoldDB" id="W9GQE6"/>
<dbReference type="SUPFAM" id="SSF103473">
    <property type="entry name" value="MFS general substrate transporter"/>
    <property type="match status" value="1"/>
</dbReference>
<dbReference type="EMBL" id="AWQS01000015">
    <property type="protein sequence ID" value="EWT07297.1"/>
    <property type="molecule type" value="Genomic_DNA"/>
</dbReference>
<dbReference type="CDD" id="cd17321">
    <property type="entry name" value="MFS_MMR_MDR_like"/>
    <property type="match status" value="1"/>
</dbReference>
<gene>
    <name evidence="8" type="ORF">N864_05420</name>
</gene>
<sequence>MPPSISDPAYTPPSRLGRSTTTLVAATLVFFVITLDAVIVNVALPRIRTDLGGGIAGLQWVVDGYTLMFAALLLSSGSLADRVGAKKAVAYGMVLFVVASAGCCAAPTLGLLVAARFVQGAAAAAMMPASMALLGHAFPNPVMRARAVAVWAMGGAIASSAGPVLGGLLSLASWRLIFLVNVPVGALALLLIARTATTSRQRAPFDWIGQLTGVLAMGGLTFGVIEAGDRGFTSPPVLVALGTAVVGIVAFLLSQTRVDHPMVPVALFRARNAATPVVIGFTFMVGYYGLPFVMSLYLQQVRGLSPLGTGVVFLPMMLIGLVLTPFAPRIVQRLGGKTVIVTGLVSMVLGLALLAFIGVTTPLPVLAALMVLVGLAGPLVMPPTTAILLDSVPADRGGVASGVFNTSRQVGGALAVAVFGALLGHGAFMPGMRASLLLAAAVALLTAAAATVLRPVHHLETDASLAAHQGADLARTAA</sequence>
<dbReference type="InterPro" id="IPR036259">
    <property type="entry name" value="MFS_trans_sf"/>
</dbReference>
<feature type="transmembrane region" description="Helical" evidence="6">
    <location>
        <begin position="237"/>
        <end position="253"/>
    </location>
</feature>
<keyword evidence="9" id="KW-1185">Reference proteome</keyword>
<accession>W9GQE6</accession>
<feature type="transmembrane region" description="Helical" evidence="6">
    <location>
        <begin position="172"/>
        <end position="193"/>
    </location>
</feature>
<dbReference type="Proteomes" id="UP000019494">
    <property type="component" value="Unassembled WGS sequence"/>
</dbReference>
<feature type="transmembrane region" description="Helical" evidence="6">
    <location>
        <begin position="21"/>
        <end position="44"/>
    </location>
</feature>
<dbReference type="PANTHER" id="PTHR42718">
    <property type="entry name" value="MAJOR FACILITATOR SUPERFAMILY MULTIDRUG TRANSPORTER MFSC"/>
    <property type="match status" value="1"/>
</dbReference>
<feature type="domain" description="Major facilitator superfamily (MFS) profile" evidence="7">
    <location>
        <begin position="22"/>
        <end position="458"/>
    </location>
</feature>
<dbReference type="InterPro" id="IPR011701">
    <property type="entry name" value="MFS"/>
</dbReference>
<evidence type="ECO:0000256" key="5">
    <source>
        <dbReference type="ARBA" id="ARBA00023136"/>
    </source>
</evidence>
<organism evidence="8 9">
    <name type="scientific">Intrasporangium chromatireducens Q5-1</name>
    <dbReference type="NCBI Taxonomy" id="584657"/>
    <lineage>
        <taxon>Bacteria</taxon>
        <taxon>Bacillati</taxon>
        <taxon>Actinomycetota</taxon>
        <taxon>Actinomycetes</taxon>
        <taxon>Micrococcales</taxon>
        <taxon>Intrasporangiaceae</taxon>
        <taxon>Intrasporangium</taxon>
    </lineage>
</organism>
<feature type="transmembrane region" description="Helical" evidence="6">
    <location>
        <begin position="56"/>
        <end position="76"/>
    </location>
</feature>
<dbReference type="PANTHER" id="PTHR42718:SF9">
    <property type="entry name" value="MAJOR FACILITATOR SUPERFAMILY MULTIDRUG TRANSPORTER MFSC"/>
    <property type="match status" value="1"/>
</dbReference>
<comment type="subcellular location">
    <subcellularLocation>
        <location evidence="1">Cell membrane</location>
        <topology evidence="1">Multi-pass membrane protein</topology>
    </subcellularLocation>
</comment>
<keyword evidence="4 6" id="KW-1133">Transmembrane helix</keyword>
<reference evidence="9" key="1">
    <citation type="submission" date="2013-08" db="EMBL/GenBank/DDBJ databases">
        <title>Intrasporangium oryzae NRRL B-24470.</title>
        <authorList>
            <person name="Liu H."/>
            <person name="Wang G."/>
        </authorList>
    </citation>
    <scope>NUCLEOTIDE SEQUENCE [LARGE SCALE GENOMIC DNA]</scope>
    <source>
        <strain evidence="9">Q5-1</strain>
    </source>
</reference>
<comment type="caution">
    <text evidence="8">The sequence shown here is derived from an EMBL/GenBank/DDBJ whole genome shotgun (WGS) entry which is preliminary data.</text>
</comment>
<dbReference type="Gene3D" id="1.20.1250.20">
    <property type="entry name" value="MFS general substrate transporter like domains"/>
    <property type="match status" value="1"/>
</dbReference>
<feature type="transmembrane region" description="Helical" evidence="6">
    <location>
        <begin position="274"/>
        <end position="298"/>
    </location>
</feature>
<keyword evidence="5 6" id="KW-0472">Membrane</keyword>
<evidence type="ECO:0000256" key="1">
    <source>
        <dbReference type="ARBA" id="ARBA00004651"/>
    </source>
</evidence>
<dbReference type="InterPro" id="IPR020846">
    <property type="entry name" value="MFS_dom"/>
</dbReference>
<feature type="transmembrane region" description="Helical" evidence="6">
    <location>
        <begin position="365"/>
        <end position="389"/>
    </location>
</feature>
<dbReference type="PROSITE" id="PS50850">
    <property type="entry name" value="MFS"/>
    <property type="match status" value="1"/>
</dbReference>
<dbReference type="Pfam" id="PF07690">
    <property type="entry name" value="MFS_1"/>
    <property type="match status" value="1"/>
</dbReference>
<feature type="transmembrane region" description="Helical" evidence="6">
    <location>
        <begin position="410"/>
        <end position="428"/>
    </location>
</feature>
<protein>
    <submittedName>
        <fullName evidence="8">MFS transporter</fullName>
    </submittedName>
</protein>
<dbReference type="PATRIC" id="fig|584657.3.peg.701"/>
<keyword evidence="2" id="KW-0813">Transport</keyword>
<evidence type="ECO:0000259" key="7">
    <source>
        <dbReference type="PROSITE" id="PS50850"/>
    </source>
</evidence>
<dbReference type="GO" id="GO:0005886">
    <property type="term" value="C:plasma membrane"/>
    <property type="evidence" value="ECO:0007669"/>
    <property type="project" value="UniProtKB-SubCell"/>
</dbReference>
<evidence type="ECO:0000256" key="3">
    <source>
        <dbReference type="ARBA" id="ARBA00022692"/>
    </source>
</evidence>
<feature type="transmembrane region" description="Helical" evidence="6">
    <location>
        <begin position="304"/>
        <end position="327"/>
    </location>
</feature>
<feature type="transmembrane region" description="Helical" evidence="6">
    <location>
        <begin position="117"/>
        <end position="135"/>
    </location>
</feature>
<feature type="transmembrane region" description="Helical" evidence="6">
    <location>
        <begin position="205"/>
        <end position="225"/>
    </location>
</feature>
<dbReference type="OrthoDB" id="7375466at2"/>
<evidence type="ECO:0000256" key="6">
    <source>
        <dbReference type="SAM" id="Phobius"/>
    </source>
</evidence>
<keyword evidence="3 6" id="KW-0812">Transmembrane</keyword>
<name>W9GQE6_9MICO</name>
<feature type="transmembrane region" description="Helical" evidence="6">
    <location>
        <begin position="339"/>
        <end position="359"/>
    </location>
</feature>
<evidence type="ECO:0000256" key="2">
    <source>
        <dbReference type="ARBA" id="ARBA00022448"/>
    </source>
</evidence>
<proteinExistence type="predicted"/>
<evidence type="ECO:0000313" key="8">
    <source>
        <dbReference type="EMBL" id="EWT07297.1"/>
    </source>
</evidence>
<feature type="transmembrane region" description="Helical" evidence="6">
    <location>
        <begin position="147"/>
        <end position="166"/>
    </location>
</feature>